<evidence type="ECO:0000259" key="1">
    <source>
        <dbReference type="PROSITE" id="PS50995"/>
    </source>
</evidence>
<dbReference type="Gene3D" id="1.10.10.10">
    <property type="entry name" value="Winged helix-like DNA-binding domain superfamily/Winged helix DNA-binding domain"/>
    <property type="match status" value="1"/>
</dbReference>
<reference evidence="2 3" key="1">
    <citation type="submission" date="2009-02" db="EMBL/GenBank/DDBJ databases">
        <title>Annotation of Streptomyces hygroscopicus strain ATCC 53653.</title>
        <authorList>
            <consortium name="The Broad Institute Genome Sequencing Platform"/>
            <consortium name="Broad Institute Microbial Sequencing Center"/>
            <person name="Fischbach M."/>
            <person name="Godfrey P."/>
            <person name="Ward D."/>
            <person name="Young S."/>
            <person name="Zeng Q."/>
            <person name="Koehrsen M."/>
            <person name="Alvarado L."/>
            <person name="Berlin A.M."/>
            <person name="Bochicchio J."/>
            <person name="Borenstein D."/>
            <person name="Chapman S.B."/>
            <person name="Chen Z."/>
            <person name="Engels R."/>
            <person name="Freedman E."/>
            <person name="Gellesch M."/>
            <person name="Goldberg J."/>
            <person name="Griggs A."/>
            <person name="Gujja S."/>
            <person name="Heilman E.R."/>
            <person name="Heiman D.I."/>
            <person name="Hepburn T.A."/>
            <person name="Howarth C."/>
            <person name="Jen D."/>
            <person name="Larson L."/>
            <person name="Lewis B."/>
            <person name="Mehta T."/>
            <person name="Park D."/>
            <person name="Pearson M."/>
            <person name="Richards J."/>
            <person name="Roberts A."/>
            <person name="Saif S."/>
            <person name="Shea T.D."/>
            <person name="Shenoy N."/>
            <person name="Sisk P."/>
            <person name="Stolte C."/>
            <person name="Sykes S.N."/>
            <person name="Thomson T."/>
            <person name="Walk T."/>
            <person name="White J."/>
            <person name="Yandava C."/>
            <person name="Straight P."/>
            <person name="Clardy J."/>
            <person name="Hung D."/>
            <person name="Kolter R."/>
            <person name="Mekalanos J."/>
            <person name="Walker S."/>
            <person name="Walsh C.T."/>
            <person name="Wieland-Brown L.C."/>
            <person name="Haas B."/>
            <person name="Nusbaum C."/>
            <person name="Birren B."/>
        </authorList>
    </citation>
    <scope>NUCLEOTIDE SEQUENCE [LARGE SCALE GENOMIC DNA]</scope>
    <source>
        <strain evidence="2 3">ATCC 53653</strain>
    </source>
</reference>
<dbReference type="CDD" id="cd00090">
    <property type="entry name" value="HTH_ARSR"/>
    <property type="match status" value="1"/>
</dbReference>
<dbReference type="SUPFAM" id="SSF46785">
    <property type="entry name" value="Winged helix' DNA-binding domain"/>
    <property type="match status" value="1"/>
</dbReference>
<dbReference type="Pfam" id="PF12802">
    <property type="entry name" value="MarR_2"/>
    <property type="match status" value="1"/>
</dbReference>
<sequence>MPRQNGVMDTATEFGRLLGPLRRAVLRTRHTAELPDLPEAQIELLRVLAAGDATPREVAARLRVAPSTVSNLVRAMTAAGLVERIPSTVDLRTVRLAASPKALDMLDAYDRTSTAALRRALDGLAPSSREALERALPALDDLLAALEAEAPGEG</sequence>
<gene>
    <name evidence="2" type="ORF">SSOG_06544</name>
</gene>
<feature type="domain" description="HTH marR-type" evidence="1">
    <location>
        <begin position="11"/>
        <end position="141"/>
    </location>
</feature>
<dbReference type="STRING" id="457427.SSOG_06544"/>
<dbReference type="InterPro" id="IPR011991">
    <property type="entry name" value="ArsR-like_HTH"/>
</dbReference>
<dbReference type="InterPro" id="IPR000835">
    <property type="entry name" value="HTH_MarR-typ"/>
</dbReference>
<keyword evidence="3" id="KW-1185">Reference proteome</keyword>
<organism evidence="2 3">
    <name type="scientific">Streptomyces himastatinicus ATCC 53653</name>
    <dbReference type="NCBI Taxonomy" id="457427"/>
    <lineage>
        <taxon>Bacteria</taxon>
        <taxon>Bacillati</taxon>
        <taxon>Actinomycetota</taxon>
        <taxon>Actinomycetes</taxon>
        <taxon>Kitasatosporales</taxon>
        <taxon>Streptomycetaceae</taxon>
        <taxon>Streptomyces</taxon>
        <taxon>Streptomyces violaceusniger group</taxon>
    </lineage>
</organism>
<evidence type="ECO:0000313" key="3">
    <source>
        <dbReference type="Proteomes" id="UP000003963"/>
    </source>
</evidence>
<dbReference type="InterPro" id="IPR036390">
    <property type="entry name" value="WH_DNA-bd_sf"/>
</dbReference>
<dbReference type="GO" id="GO:0003700">
    <property type="term" value="F:DNA-binding transcription factor activity"/>
    <property type="evidence" value="ECO:0007669"/>
    <property type="project" value="InterPro"/>
</dbReference>
<dbReference type="PANTHER" id="PTHR33164:SF103">
    <property type="entry name" value="REGULATORY PROTEIN MARR"/>
    <property type="match status" value="1"/>
</dbReference>
<proteinExistence type="predicted"/>
<dbReference type="PANTHER" id="PTHR33164">
    <property type="entry name" value="TRANSCRIPTIONAL REGULATOR, MARR FAMILY"/>
    <property type="match status" value="1"/>
</dbReference>
<dbReference type="GO" id="GO:0006950">
    <property type="term" value="P:response to stress"/>
    <property type="evidence" value="ECO:0007669"/>
    <property type="project" value="TreeGrafter"/>
</dbReference>
<dbReference type="SMART" id="SM00347">
    <property type="entry name" value="HTH_MARR"/>
    <property type="match status" value="1"/>
</dbReference>
<evidence type="ECO:0000313" key="2">
    <source>
        <dbReference type="EMBL" id="EFL26830.1"/>
    </source>
</evidence>
<dbReference type="EMBL" id="GG657754">
    <property type="protein sequence ID" value="EFL26830.1"/>
    <property type="molecule type" value="Genomic_DNA"/>
</dbReference>
<dbReference type="InterPro" id="IPR036388">
    <property type="entry name" value="WH-like_DNA-bd_sf"/>
</dbReference>
<dbReference type="AlphaFoldDB" id="D9W948"/>
<dbReference type="Proteomes" id="UP000003963">
    <property type="component" value="Unassembled WGS sequence"/>
</dbReference>
<accession>D9W948</accession>
<dbReference type="HOGENOM" id="CLU_083287_15_6_11"/>
<name>D9W948_9ACTN</name>
<dbReference type="PROSITE" id="PS50995">
    <property type="entry name" value="HTH_MARR_2"/>
    <property type="match status" value="1"/>
</dbReference>
<protein>
    <submittedName>
        <fullName evidence="2">Transcriptional regulator</fullName>
    </submittedName>
</protein>
<dbReference type="InterPro" id="IPR039422">
    <property type="entry name" value="MarR/SlyA-like"/>
</dbReference>